<evidence type="ECO:0000313" key="2">
    <source>
        <dbReference type="EMBL" id="KAF9530702.1"/>
    </source>
</evidence>
<dbReference type="GO" id="GO:0005811">
    <property type="term" value="C:lipid droplet"/>
    <property type="evidence" value="ECO:0007669"/>
    <property type="project" value="TreeGrafter"/>
</dbReference>
<dbReference type="InterPro" id="IPR053056">
    <property type="entry name" value="Lipid_Metab_Assoc_Protein"/>
</dbReference>
<proteinExistence type="predicted"/>
<feature type="region of interest" description="Disordered" evidence="1">
    <location>
        <begin position="391"/>
        <end position="411"/>
    </location>
</feature>
<protein>
    <recommendedName>
        <fullName evidence="4">Protein LCHN</fullName>
    </recommendedName>
</protein>
<name>A0A9P6JRE7_9AGAR</name>
<evidence type="ECO:0008006" key="4">
    <source>
        <dbReference type="Google" id="ProtNLM"/>
    </source>
</evidence>
<organism evidence="2 3">
    <name type="scientific">Crepidotus variabilis</name>
    <dbReference type="NCBI Taxonomy" id="179855"/>
    <lineage>
        <taxon>Eukaryota</taxon>
        <taxon>Fungi</taxon>
        <taxon>Dikarya</taxon>
        <taxon>Basidiomycota</taxon>
        <taxon>Agaricomycotina</taxon>
        <taxon>Agaricomycetes</taxon>
        <taxon>Agaricomycetidae</taxon>
        <taxon>Agaricales</taxon>
        <taxon>Agaricineae</taxon>
        <taxon>Crepidotaceae</taxon>
        <taxon>Crepidotus</taxon>
    </lineage>
</organism>
<accession>A0A9P6JRE7</accession>
<feature type="region of interest" description="Disordered" evidence="1">
    <location>
        <begin position="333"/>
        <end position="353"/>
    </location>
</feature>
<dbReference type="AlphaFoldDB" id="A0A9P6JRE7"/>
<evidence type="ECO:0000256" key="1">
    <source>
        <dbReference type="SAM" id="MobiDB-lite"/>
    </source>
</evidence>
<sequence>MASEGEAKGGGRYPQDLVAIFHASFHPTKGNVVDWSLKASDELNLDELQLEFSALPSGLHLVEQDVVYFTKESQHGVCIFRRRKTGEQGHRGFRLSSLGILLAKSERPRPWRHVKELKQLITEVHRRSSSRRTLEGNHDGAGRPSLELDITEEDWEPARLFFEERKLRRVDLGGAGRWSGWSDELDGAYAEPFDSNPTLHLPHLLRILGPSSLTLYKHVLGRKRILIYTLPPVEVACILCQVAGDICFDTQSSSNAGDEGDSSSTIGSGRLKGRHQEPVNVLGMITLADLDRLEKESQTGRGWIACTTDAIFMDKPSHYDLLIDLTTSTPNKATRPTFHASKPVEGSYPVTSTRKPEHRLSTIRFAWSDVKLWTEIDRILQLDSESAHNSCCSSQHHSAPPPSPSTTTSETKSRYTSSLWSDAWRVYEDVCIICASLWIGSWRGNSAASYSTANGPENWGSVRLEGDDFLSLKGLASRTYVRNLGMGIEGRPVSDKATRRASAMSWSSGKATVVVNTVSGKARQPSSSSTIEPSTSTSPTSAATELEGLGVLDEREHDAEEEAQRRNAQVNTAMAVLQTFHAHTAFQLSVLEELLIERGLLSGRGQEMAPRTGIQGGPRSIILAPKDILAFELGPMSSFDAKYLEWLVIEYATSGPHANVDAENFQVIVKRSWRDLIGVFFGY</sequence>
<dbReference type="EMBL" id="MU157838">
    <property type="protein sequence ID" value="KAF9530702.1"/>
    <property type="molecule type" value="Genomic_DNA"/>
</dbReference>
<dbReference type="PANTHER" id="PTHR28153">
    <property type="entry name" value="PROTEIN, PUTATIVE-RELATED"/>
    <property type="match status" value="1"/>
</dbReference>
<dbReference type="Pfam" id="PF09804">
    <property type="entry name" value="DENND11"/>
    <property type="match status" value="1"/>
</dbReference>
<reference evidence="2" key="1">
    <citation type="submission" date="2020-11" db="EMBL/GenBank/DDBJ databases">
        <authorList>
            <consortium name="DOE Joint Genome Institute"/>
            <person name="Ahrendt S."/>
            <person name="Riley R."/>
            <person name="Andreopoulos W."/>
            <person name="Labutti K."/>
            <person name="Pangilinan J."/>
            <person name="Ruiz-Duenas F.J."/>
            <person name="Barrasa J.M."/>
            <person name="Sanchez-Garcia M."/>
            <person name="Camarero S."/>
            <person name="Miyauchi S."/>
            <person name="Serrano A."/>
            <person name="Linde D."/>
            <person name="Babiker R."/>
            <person name="Drula E."/>
            <person name="Ayuso-Fernandez I."/>
            <person name="Pacheco R."/>
            <person name="Padilla G."/>
            <person name="Ferreira P."/>
            <person name="Barriuso J."/>
            <person name="Kellner H."/>
            <person name="Castanera R."/>
            <person name="Alfaro M."/>
            <person name="Ramirez L."/>
            <person name="Pisabarro A.G."/>
            <person name="Kuo A."/>
            <person name="Tritt A."/>
            <person name="Lipzen A."/>
            <person name="He G."/>
            <person name="Yan M."/>
            <person name="Ng V."/>
            <person name="Cullen D."/>
            <person name="Martin F."/>
            <person name="Rosso M.-N."/>
            <person name="Henrissat B."/>
            <person name="Hibbett D."/>
            <person name="Martinez A.T."/>
            <person name="Grigoriev I.V."/>
        </authorList>
    </citation>
    <scope>NUCLEOTIDE SEQUENCE</scope>
    <source>
        <strain evidence="2">CBS 506.95</strain>
    </source>
</reference>
<dbReference type="InterPro" id="IPR018626">
    <property type="entry name" value="LCHN/Anr2"/>
</dbReference>
<feature type="compositionally biased region" description="Polar residues" evidence="1">
    <location>
        <begin position="251"/>
        <end position="267"/>
    </location>
</feature>
<feature type="compositionally biased region" description="Low complexity" evidence="1">
    <location>
        <begin position="526"/>
        <end position="544"/>
    </location>
</feature>
<feature type="region of interest" description="Disordered" evidence="1">
    <location>
        <begin position="519"/>
        <end position="544"/>
    </location>
</feature>
<feature type="region of interest" description="Disordered" evidence="1">
    <location>
        <begin position="251"/>
        <end position="273"/>
    </location>
</feature>
<comment type="caution">
    <text evidence="2">The sequence shown here is derived from an EMBL/GenBank/DDBJ whole genome shotgun (WGS) entry which is preliminary data.</text>
</comment>
<dbReference type="OrthoDB" id="2152680at2759"/>
<dbReference type="PANTHER" id="PTHR28153:SF1">
    <property type="entry name" value="DUF4484 DOMAIN-CONTAINING PROTEIN"/>
    <property type="match status" value="1"/>
</dbReference>
<evidence type="ECO:0000313" key="3">
    <source>
        <dbReference type="Proteomes" id="UP000807306"/>
    </source>
</evidence>
<keyword evidence="3" id="KW-1185">Reference proteome</keyword>
<dbReference type="Proteomes" id="UP000807306">
    <property type="component" value="Unassembled WGS sequence"/>
</dbReference>
<gene>
    <name evidence="2" type="ORF">CPB83DRAFT_810102</name>
</gene>